<dbReference type="RefSeq" id="XP_002911418.1">
    <property type="nucleotide sequence ID" value="XM_002911372.1"/>
</dbReference>
<feature type="region of interest" description="Disordered" evidence="1">
    <location>
        <begin position="49"/>
        <end position="83"/>
    </location>
</feature>
<evidence type="ECO:0000313" key="2">
    <source>
        <dbReference type="EMBL" id="EFI27924.1"/>
    </source>
</evidence>
<gene>
    <name evidence="2" type="ORF">CC1G_14415</name>
</gene>
<name>D6RM26_COPC7</name>
<keyword evidence="3" id="KW-1185">Reference proteome</keyword>
<dbReference type="HOGENOM" id="CLU_1547484_0_0_1"/>
<dbReference type="AlphaFoldDB" id="D6RM26"/>
<reference evidence="2 3" key="1">
    <citation type="journal article" date="2010" name="Proc. Natl. Acad. Sci. U.S.A.">
        <title>Insights into evolution of multicellular fungi from the assembled chromosomes of the mushroom Coprinopsis cinerea (Coprinus cinereus).</title>
        <authorList>
            <person name="Stajich J.E."/>
            <person name="Wilke S.K."/>
            <person name="Ahren D."/>
            <person name="Au C.H."/>
            <person name="Birren B.W."/>
            <person name="Borodovsky M."/>
            <person name="Burns C."/>
            <person name="Canback B."/>
            <person name="Casselton L.A."/>
            <person name="Cheng C.K."/>
            <person name="Deng J."/>
            <person name="Dietrich F.S."/>
            <person name="Fargo D.C."/>
            <person name="Farman M.L."/>
            <person name="Gathman A.C."/>
            <person name="Goldberg J."/>
            <person name="Guigo R."/>
            <person name="Hoegger P.J."/>
            <person name="Hooker J.B."/>
            <person name="Huggins A."/>
            <person name="James T.Y."/>
            <person name="Kamada T."/>
            <person name="Kilaru S."/>
            <person name="Kodira C."/>
            <person name="Kues U."/>
            <person name="Kupfer D."/>
            <person name="Kwan H.S."/>
            <person name="Lomsadze A."/>
            <person name="Li W."/>
            <person name="Lilly W.W."/>
            <person name="Ma L.J."/>
            <person name="Mackey A.J."/>
            <person name="Manning G."/>
            <person name="Martin F."/>
            <person name="Muraguchi H."/>
            <person name="Natvig D.O."/>
            <person name="Palmerini H."/>
            <person name="Ramesh M.A."/>
            <person name="Rehmeyer C.J."/>
            <person name="Roe B.A."/>
            <person name="Shenoy N."/>
            <person name="Stanke M."/>
            <person name="Ter-Hovhannisyan V."/>
            <person name="Tunlid A."/>
            <person name="Velagapudi R."/>
            <person name="Vision T.J."/>
            <person name="Zeng Q."/>
            <person name="Zolan M.E."/>
            <person name="Pukkila P.J."/>
        </authorList>
    </citation>
    <scope>NUCLEOTIDE SEQUENCE [LARGE SCALE GENOMIC DNA]</scope>
    <source>
        <strain evidence="3">Okayama-7 / 130 / ATCC MYA-4618 / FGSC 9003</strain>
    </source>
</reference>
<accession>D6RM26</accession>
<dbReference type="KEGG" id="cci:CC1G_14415"/>
<proteinExistence type="predicted"/>
<dbReference type="GeneID" id="9378342"/>
<organism evidence="2 3">
    <name type="scientific">Coprinopsis cinerea (strain Okayama-7 / 130 / ATCC MYA-4618 / FGSC 9003)</name>
    <name type="common">Inky cap fungus</name>
    <name type="synonym">Hormographiella aspergillata</name>
    <dbReference type="NCBI Taxonomy" id="240176"/>
    <lineage>
        <taxon>Eukaryota</taxon>
        <taxon>Fungi</taxon>
        <taxon>Dikarya</taxon>
        <taxon>Basidiomycota</taxon>
        <taxon>Agaricomycotina</taxon>
        <taxon>Agaricomycetes</taxon>
        <taxon>Agaricomycetidae</taxon>
        <taxon>Agaricales</taxon>
        <taxon>Agaricineae</taxon>
        <taxon>Psathyrellaceae</taxon>
        <taxon>Coprinopsis</taxon>
    </lineage>
</organism>
<comment type="caution">
    <text evidence="2">The sequence shown here is derived from an EMBL/GenBank/DDBJ whole genome shotgun (WGS) entry which is preliminary data.</text>
</comment>
<dbReference type="InParanoid" id="D6RM26"/>
<evidence type="ECO:0000256" key="1">
    <source>
        <dbReference type="SAM" id="MobiDB-lite"/>
    </source>
</evidence>
<dbReference type="Proteomes" id="UP000001861">
    <property type="component" value="Unassembled WGS sequence"/>
</dbReference>
<dbReference type="EMBL" id="AACS02000004">
    <property type="protein sequence ID" value="EFI27924.1"/>
    <property type="molecule type" value="Genomic_DNA"/>
</dbReference>
<sequence>MPMQNSSDGTEAAPSELIGARPIVKCNTTFAENCVYSRRKICHEYQQDQYEPPANSPSTHWTREEPTSGMKSPESAGETHSSRLNDVCEVRSGTIITMVDEKVKTFKWVVLLEIGVHRPSWVIQSFTGKNTGGISCCFVAVMNPPRKKVRRLLWSPSTFNQDIAAVLASPNNF</sequence>
<protein>
    <submittedName>
        <fullName evidence="2">Uncharacterized protein</fullName>
    </submittedName>
</protein>
<dbReference type="VEuPathDB" id="FungiDB:CC1G_14415"/>
<evidence type="ECO:0000313" key="3">
    <source>
        <dbReference type="Proteomes" id="UP000001861"/>
    </source>
</evidence>